<evidence type="ECO:0000256" key="4">
    <source>
        <dbReference type="ARBA" id="ARBA00022692"/>
    </source>
</evidence>
<evidence type="ECO:0000256" key="2">
    <source>
        <dbReference type="ARBA" id="ARBA00004196"/>
    </source>
</evidence>
<evidence type="ECO:0000256" key="3">
    <source>
        <dbReference type="ARBA" id="ARBA00022448"/>
    </source>
</evidence>
<keyword evidence="5 7" id="KW-1133">Transmembrane helix</keyword>
<dbReference type="InterPro" id="IPR005769">
    <property type="entry name" value="PhnE/PtxC"/>
</dbReference>
<dbReference type="GO" id="GO:0005886">
    <property type="term" value="C:plasma membrane"/>
    <property type="evidence" value="ECO:0007669"/>
    <property type="project" value="UniProtKB-SubCell"/>
</dbReference>
<evidence type="ECO:0000313" key="9">
    <source>
        <dbReference type="EMBL" id="QDH22442.1"/>
    </source>
</evidence>
<keyword evidence="4 7" id="KW-0812">Transmembrane</keyword>
<evidence type="ECO:0000256" key="5">
    <source>
        <dbReference type="ARBA" id="ARBA00022989"/>
    </source>
</evidence>
<dbReference type="NCBIfam" id="TIGR01097">
    <property type="entry name" value="PhnE"/>
    <property type="match status" value="1"/>
</dbReference>
<proteinExistence type="inferred from homology"/>
<evidence type="ECO:0000256" key="1">
    <source>
        <dbReference type="ARBA" id="ARBA00004141"/>
    </source>
</evidence>
<keyword evidence="6 7" id="KW-0472">Membrane</keyword>
<evidence type="ECO:0000313" key="10">
    <source>
        <dbReference type="Proteomes" id="UP000316968"/>
    </source>
</evidence>
<dbReference type="Proteomes" id="UP000316968">
    <property type="component" value="Chromosome"/>
</dbReference>
<dbReference type="KEGG" id="saca:FFV09_17310"/>
<comment type="similarity">
    <text evidence="7">Belongs to the binding-protein-dependent transport system permease family.</text>
</comment>
<feature type="transmembrane region" description="Helical" evidence="7">
    <location>
        <begin position="12"/>
        <end position="32"/>
    </location>
</feature>
<dbReference type="Gene3D" id="1.10.3720.10">
    <property type="entry name" value="MetI-like"/>
    <property type="match status" value="1"/>
</dbReference>
<feature type="transmembrane region" description="Helical" evidence="7">
    <location>
        <begin position="122"/>
        <end position="149"/>
    </location>
</feature>
<accession>A0A4Y6UXH2</accession>
<dbReference type="GO" id="GO:0030313">
    <property type="term" value="C:cell envelope"/>
    <property type="evidence" value="ECO:0007669"/>
    <property type="project" value="UniProtKB-SubCell"/>
</dbReference>
<feature type="domain" description="ABC transmembrane type-1" evidence="8">
    <location>
        <begin position="74"/>
        <end position="257"/>
    </location>
</feature>
<comment type="subcellular location">
    <subcellularLocation>
        <location evidence="2">Cell envelope</location>
    </subcellularLocation>
    <subcellularLocation>
        <location evidence="7">Cell membrane</location>
        <topology evidence="7">Multi-pass membrane protein</topology>
    </subcellularLocation>
    <subcellularLocation>
        <location evidence="1">Membrane</location>
        <topology evidence="1">Multi-pass membrane protein</topology>
    </subcellularLocation>
</comment>
<gene>
    <name evidence="9" type="primary">phnE</name>
    <name evidence="9" type="ORF">FFV09_17310</name>
</gene>
<dbReference type="OrthoDB" id="8557224at2"/>
<feature type="transmembrane region" description="Helical" evidence="7">
    <location>
        <begin position="214"/>
        <end position="233"/>
    </location>
</feature>
<dbReference type="PANTHER" id="PTHR30043:SF8">
    <property type="entry name" value="ABC TRANSPORTER, PERMEASE PROTEIN CC0363, PUTATIVE-RELATED"/>
    <property type="match status" value="1"/>
</dbReference>
<feature type="transmembrane region" description="Helical" evidence="7">
    <location>
        <begin position="78"/>
        <end position="101"/>
    </location>
</feature>
<dbReference type="Pfam" id="PF00528">
    <property type="entry name" value="BPD_transp_1"/>
    <property type="match status" value="1"/>
</dbReference>
<dbReference type="SUPFAM" id="SSF161098">
    <property type="entry name" value="MetI-like"/>
    <property type="match status" value="1"/>
</dbReference>
<dbReference type="PANTHER" id="PTHR30043">
    <property type="entry name" value="PHOSPHONATES TRANSPORT SYSTEM PERMEASE PROTEIN"/>
    <property type="match status" value="1"/>
</dbReference>
<evidence type="ECO:0000256" key="6">
    <source>
        <dbReference type="ARBA" id="ARBA00023136"/>
    </source>
</evidence>
<dbReference type="PROSITE" id="PS50928">
    <property type="entry name" value="ABC_TM1"/>
    <property type="match status" value="1"/>
</dbReference>
<reference evidence="9 10" key="1">
    <citation type="submission" date="2019-06" db="EMBL/GenBank/DDBJ databases">
        <title>Saccharibacillus brassicae sp. nov., an endophytic bacterium isolated from Chinese cabbage seeds (Brassica pekinensis).</title>
        <authorList>
            <person name="Jiang L."/>
            <person name="Lee J."/>
            <person name="Kim S.W."/>
        </authorList>
    </citation>
    <scope>NUCLEOTIDE SEQUENCE [LARGE SCALE GENOMIC DNA]</scope>
    <source>
        <strain evidence="10">KCTC 43072 / ATSA2</strain>
    </source>
</reference>
<organism evidence="9 10">
    <name type="scientific">Saccharibacillus brassicae</name>
    <dbReference type="NCBI Taxonomy" id="2583377"/>
    <lineage>
        <taxon>Bacteria</taxon>
        <taxon>Bacillati</taxon>
        <taxon>Bacillota</taxon>
        <taxon>Bacilli</taxon>
        <taxon>Bacillales</taxon>
        <taxon>Paenibacillaceae</taxon>
        <taxon>Saccharibacillus</taxon>
    </lineage>
</organism>
<evidence type="ECO:0000259" key="8">
    <source>
        <dbReference type="PROSITE" id="PS50928"/>
    </source>
</evidence>
<dbReference type="InterPro" id="IPR000515">
    <property type="entry name" value="MetI-like"/>
</dbReference>
<sequence>MNQTVPSKTRSPIIRNWLIGVVLILLFIWSLSGLKFEGFQEYGSTVMKSIWDGFTHPDWGYVYMPEGEDLLRGLLETLTISILGTFISAFLCIPFAFWASANMSRLQVISGSGKFVLTVIRVFPEIIMAILFIVAVGPGAFAGVLALGVHSIGMLAKLYSETIEAVDDGPREALQACGASKLQVLRFAVLPQVIPQFISYALYRFEINIRSATVLGLVGAGGIGTPLIFALQTRNWSRVGVILLGIVVLVIIIDLISGWLRRRII</sequence>
<dbReference type="EMBL" id="CP041217">
    <property type="protein sequence ID" value="QDH22442.1"/>
    <property type="molecule type" value="Genomic_DNA"/>
</dbReference>
<keyword evidence="3 7" id="KW-0813">Transport</keyword>
<dbReference type="CDD" id="cd06261">
    <property type="entry name" value="TM_PBP2"/>
    <property type="match status" value="1"/>
</dbReference>
<dbReference type="AlphaFoldDB" id="A0A4Y6UXH2"/>
<evidence type="ECO:0000256" key="7">
    <source>
        <dbReference type="RuleBase" id="RU363032"/>
    </source>
</evidence>
<name>A0A4Y6UXH2_SACBS</name>
<dbReference type="InterPro" id="IPR035906">
    <property type="entry name" value="MetI-like_sf"/>
</dbReference>
<dbReference type="GO" id="GO:0015416">
    <property type="term" value="F:ABC-type phosphonate transporter activity"/>
    <property type="evidence" value="ECO:0007669"/>
    <property type="project" value="InterPro"/>
</dbReference>
<keyword evidence="10" id="KW-1185">Reference proteome</keyword>
<dbReference type="RefSeq" id="WP_141448984.1">
    <property type="nucleotide sequence ID" value="NZ_CP041217.1"/>
</dbReference>
<protein>
    <submittedName>
        <fullName evidence="9">Phosphonate ABC transporter, permease protein PhnE</fullName>
    </submittedName>
</protein>
<feature type="transmembrane region" description="Helical" evidence="7">
    <location>
        <begin position="239"/>
        <end position="260"/>
    </location>
</feature>